<accession>A0A0F9I904</accession>
<protein>
    <submittedName>
        <fullName evidence="1">Uncharacterized protein</fullName>
    </submittedName>
</protein>
<sequence>MPHAHTISVAPHKRMRGVVNILDLDPVAGDPFGMCRKGKPVHEALSCIDLGDLAKATHETDAHFTCYGLRNSEGDDLERAPRINKASLSHIRAQGGDVVMAGVALDWDLKDYFQRDKEECAWVTMSAADKDEARGVLADALEAVEQLGYPFNIVYTTPHGMRIVHAFPETIPAGKGFEAVAADLRRIYLHAGLECDNACKDWTRLFRAPGVTLEDGTKTWEQEWFHAHQQWDDFMAQPEVDEDAEAAIEISALTGDQPSPEEARAEIEFLTEKGSWKKTDAAKKAKRRLSRNDCPYTDALFNDQLLASKGERHNTVLALAGSLLKNLHGLQWVTPEFIYGLAYDAVLTAGGDHLPQLWENIQSLWAQEDGKSAAEKVEAEQKEEVREERELSEREQLLEGVREWLPELEGMPDGEAMEFLKANRFGIVRHSTKNLYYLLKRDGYYSQFPCCLDAMRQSIRETGMVPVQRTTQYEPLRAFGRRDQAR</sequence>
<comment type="caution">
    <text evidence="1">The sequence shown here is derived from an EMBL/GenBank/DDBJ whole genome shotgun (WGS) entry which is preliminary data.</text>
</comment>
<proteinExistence type="predicted"/>
<reference evidence="1" key="1">
    <citation type="journal article" date="2015" name="Nature">
        <title>Complex archaea that bridge the gap between prokaryotes and eukaryotes.</title>
        <authorList>
            <person name="Spang A."/>
            <person name="Saw J.H."/>
            <person name="Jorgensen S.L."/>
            <person name="Zaremba-Niedzwiedzka K."/>
            <person name="Martijn J."/>
            <person name="Lind A.E."/>
            <person name="van Eijk R."/>
            <person name="Schleper C."/>
            <person name="Guy L."/>
            <person name="Ettema T.J."/>
        </authorList>
    </citation>
    <scope>NUCLEOTIDE SEQUENCE</scope>
</reference>
<organism evidence="1">
    <name type="scientific">marine sediment metagenome</name>
    <dbReference type="NCBI Taxonomy" id="412755"/>
    <lineage>
        <taxon>unclassified sequences</taxon>
        <taxon>metagenomes</taxon>
        <taxon>ecological metagenomes</taxon>
    </lineage>
</organism>
<dbReference type="EMBL" id="LAZR01013013">
    <property type="protein sequence ID" value="KKM23997.1"/>
    <property type="molecule type" value="Genomic_DNA"/>
</dbReference>
<dbReference type="AlphaFoldDB" id="A0A0F9I904"/>
<name>A0A0F9I904_9ZZZZ</name>
<gene>
    <name evidence="1" type="ORF">LCGC14_1609490</name>
</gene>
<evidence type="ECO:0000313" key="1">
    <source>
        <dbReference type="EMBL" id="KKM23997.1"/>
    </source>
</evidence>